<name>A0A2R6NGC4_9APHY</name>
<evidence type="ECO:0000313" key="2">
    <source>
        <dbReference type="EMBL" id="PSR71435.1"/>
    </source>
</evidence>
<evidence type="ECO:0000256" key="1">
    <source>
        <dbReference type="SAM" id="MobiDB-lite"/>
    </source>
</evidence>
<evidence type="ECO:0000313" key="3">
    <source>
        <dbReference type="Proteomes" id="UP000186601"/>
    </source>
</evidence>
<reference evidence="2 3" key="1">
    <citation type="submission" date="2018-02" db="EMBL/GenBank/DDBJ databases">
        <title>Genome sequence of the basidiomycete white-rot fungus Phlebia centrifuga.</title>
        <authorList>
            <person name="Granchi Z."/>
            <person name="Peng M."/>
            <person name="de Vries R.P."/>
            <person name="Hilden K."/>
            <person name="Makela M.R."/>
            <person name="Grigoriev I."/>
            <person name="Riley R."/>
        </authorList>
    </citation>
    <scope>NUCLEOTIDE SEQUENCE [LARGE SCALE GENOMIC DNA]</scope>
    <source>
        <strain evidence="2 3">FBCC195</strain>
    </source>
</reference>
<keyword evidence="3" id="KW-1185">Reference proteome</keyword>
<organism evidence="2 3">
    <name type="scientific">Hermanssonia centrifuga</name>
    <dbReference type="NCBI Taxonomy" id="98765"/>
    <lineage>
        <taxon>Eukaryota</taxon>
        <taxon>Fungi</taxon>
        <taxon>Dikarya</taxon>
        <taxon>Basidiomycota</taxon>
        <taxon>Agaricomycotina</taxon>
        <taxon>Agaricomycetes</taxon>
        <taxon>Polyporales</taxon>
        <taxon>Meruliaceae</taxon>
        <taxon>Hermanssonia</taxon>
    </lineage>
</organism>
<accession>A0A2R6NGC4</accession>
<comment type="caution">
    <text evidence="2">The sequence shown here is derived from an EMBL/GenBank/DDBJ whole genome shotgun (WGS) entry which is preliminary data.</text>
</comment>
<sequence>MSFSDLRSARKSKESKSFVKSVNTDAATEDVVITKDTFSAAQDGGSGNSEIVSLENMSVGLPSTLEIRKSAAFGRSMYAKEQFAIGMHPCD</sequence>
<proteinExistence type="predicted"/>
<feature type="region of interest" description="Disordered" evidence="1">
    <location>
        <begin position="1"/>
        <end position="20"/>
    </location>
</feature>
<dbReference type="Proteomes" id="UP000186601">
    <property type="component" value="Unassembled WGS sequence"/>
</dbReference>
<dbReference type="EMBL" id="MLYV02001285">
    <property type="protein sequence ID" value="PSR71435.1"/>
    <property type="molecule type" value="Genomic_DNA"/>
</dbReference>
<protein>
    <submittedName>
        <fullName evidence="2">Uncharacterized protein</fullName>
    </submittedName>
</protein>
<gene>
    <name evidence="2" type="ORF">PHLCEN_2v12702</name>
</gene>
<dbReference type="AlphaFoldDB" id="A0A2R6NGC4"/>
<feature type="compositionally biased region" description="Basic and acidic residues" evidence="1">
    <location>
        <begin position="7"/>
        <end position="17"/>
    </location>
</feature>